<dbReference type="InterPro" id="IPR006170">
    <property type="entry name" value="PBP/GOBP"/>
</dbReference>
<name>A0A9P0MWS7_NEZVI</name>
<dbReference type="Pfam" id="PF01395">
    <property type="entry name" value="PBP_GOBP"/>
    <property type="match status" value="1"/>
</dbReference>
<dbReference type="Gene3D" id="1.10.238.20">
    <property type="entry name" value="Pheromone/general odorant binding protein domain"/>
    <property type="match status" value="1"/>
</dbReference>
<protein>
    <submittedName>
        <fullName evidence="2">Uncharacterized protein</fullName>
    </submittedName>
</protein>
<organism evidence="2 3">
    <name type="scientific">Nezara viridula</name>
    <name type="common">Southern green stink bug</name>
    <name type="synonym">Cimex viridulus</name>
    <dbReference type="NCBI Taxonomy" id="85310"/>
    <lineage>
        <taxon>Eukaryota</taxon>
        <taxon>Metazoa</taxon>
        <taxon>Ecdysozoa</taxon>
        <taxon>Arthropoda</taxon>
        <taxon>Hexapoda</taxon>
        <taxon>Insecta</taxon>
        <taxon>Pterygota</taxon>
        <taxon>Neoptera</taxon>
        <taxon>Paraneoptera</taxon>
        <taxon>Hemiptera</taxon>
        <taxon>Heteroptera</taxon>
        <taxon>Panheteroptera</taxon>
        <taxon>Pentatomomorpha</taxon>
        <taxon>Pentatomoidea</taxon>
        <taxon>Pentatomidae</taxon>
        <taxon>Pentatominae</taxon>
        <taxon>Nezara</taxon>
    </lineage>
</organism>
<accession>A0A9P0MWS7</accession>
<feature type="signal peptide" evidence="1">
    <location>
        <begin position="1"/>
        <end position="18"/>
    </location>
</feature>
<reference evidence="2" key="1">
    <citation type="submission" date="2022-01" db="EMBL/GenBank/DDBJ databases">
        <authorList>
            <person name="King R."/>
        </authorList>
    </citation>
    <scope>NUCLEOTIDE SEQUENCE</scope>
</reference>
<dbReference type="SUPFAM" id="SSF47565">
    <property type="entry name" value="Insect pheromone/odorant-binding proteins"/>
    <property type="match status" value="1"/>
</dbReference>
<proteinExistence type="predicted"/>
<evidence type="ECO:0000313" key="3">
    <source>
        <dbReference type="Proteomes" id="UP001152798"/>
    </source>
</evidence>
<keyword evidence="3" id="KW-1185">Reference proteome</keyword>
<dbReference type="CDD" id="cd23992">
    <property type="entry name" value="PBP_GOBP"/>
    <property type="match status" value="1"/>
</dbReference>
<keyword evidence="1" id="KW-0732">Signal</keyword>
<dbReference type="InterPro" id="IPR036728">
    <property type="entry name" value="PBP_GOBP_sf"/>
</dbReference>
<evidence type="ECO:0000313" key="2">
    <source>
        <dbReference type="EMBL" id="CAH1406556.1"/>
    </source>
</evidence>
<feature type="chain" id="PRO_5040200916" evidence="1">
    <location>
        <begin position="19"/>
        <end position="170"/>
    </location>
</feature>
<dbReference type="EMBL" id="OV725082">
    <property type="protein sequence ID" value="CAH1406556.1"/>
    <property type="molecule type" value="Genomic_DNA"/>
</dbReference>
<dbReference type="AlphaFoldDB" id="A0A9P0MWS7"/>
<gene>
    <name evidence="2" type="ORF">NEZAVI_LOCUS14468</name>
</gene>
<dbReference type="OrthoDB" id="6605980at2759"/>
<evidence type="ECO:0000256" key="1">
    <source>
        <dbReference type="SAM" id="SignalP"/>
    </source>
</evidence>
<dbReference type="GO" id="GO:0005549">
    <property type="term" value="F:odorant binding"/>
    <property type="evidence" value="ECO:0007669"/>
    <property type="project" value="InterPro"/>
</dbReference>
<sequence length="170" mass="20383">MKVRFFLLGLLAFQVALALPSNMRERIMQRDKFIVFRDKAIDKCTETFQIDKYSIIDSLSQFDVPDEPMFKCWYNCFMQEMGFKKGRDIDWDVAKNYTKSQLMDEDLNDKVEELYDNCREEVPVHFRDQCIMAYEFILCEVRNWSRVSNRIIIIITLPLSYSIHVSKVFR</sequence>
<dbReference type="Proteomes" id="UP001152798">
    <property type="component" value="Chromosome 6"/>
</dbReference>